<dbReference type="AlphaFoldDB" id="A0A7I8YXD1"/>
<proteinExistence type="predicted"/>
<accession>A0A7I8YXD1</accession>
<name>A0A7I8YXD1_ECOLX</name>
<protein>
    <submittedName>
        <fullName evidence="1">Uncharacterized protein</fullName>
    </submittedName>
</protein>
<reference evidence="1" key="1">
    <citation type="submission" date="2020-09" db="EMBL/GenBank/DDBJ databases">
        <authorList>
            <person name="Page A."/>
            <person name="Bastkowski S."/>
        </authorList>
    </citation>
    <scope>NUCLEOTIDE SEQUENCE</scope>
    <source>
        <strain evidence="1">L6_E562_ETEC</strain>
    </source>
</reference>
<organism evidence="1">
    <name type="scientific">Escherichia coli</name>
    <dbReference type="NCBI Taxonomy" id="562"/>
    <lineage>
        <taxon>Bacteria</taxon>
        <taxon>Pseudomonadati</taxon>
        <taxon>Pseudomonadota</taxon>
        <taxon>Gammaproteobacteria</taxon>
        <taxon>Enterobacterales</taxon>
        <taxon>Enterobacteriaceae</taxon>
        <taxon>Escherichia</taxon>
    </lineage>
</organism>
<gene>
    <name evidence="1" type="ORF">ETECE562_00987</name>
</gene>
<sequence>MKAIEQGNRCFENSELLISYITLSYRYNNKCQHAYRDAYYIIDIY</sequence>
<dbReference type="EMBL" id="LR883000">
    <property type="protein sequence ID" value="CAD5997580.1"/>
    <property type="molecule type" value="Genomic_DNA"/>
</dbReference>
<evidence type="ECO:0000313" key="1">
    <source>
        <dbReference type="EMBL" id="CAD5997580.1"/>
    </source>
</evidence>